<evidence type="ECO:0000256" key="1">
    <source>
        <dbReference type="SAM" id="MobiDB-lite"/>
    </source>
</evidence>
<keyword evidence="3" id="KW-1185">Reference proteome</keyword>
<dbReference type="EMBL" id="JAEHOC010000015">
    <property type="protein sequence ID" value="KAG2435221.1"/>
    <property type="molecule type" value="Genomic_DNA"/>
</dbReference>
<dbReference type="Proteomes" id="UP000650467">
    <property type="component" value="Unassembled WGS sequence"/>
</dbReference>
<evidence type="ECO:0000313" key="2">
    <source>
        <dbReference type="EMBL" id="KAG2435221.1"/>
    </source>
</evidence>
<gene>
    <name evidence="2" type="ORF">HXX76_007303</name>
</gene>
<accession>A0A835W463</accession>
<dbReference type="AlphaFoldDB" id="A0A835W463"/>
<feature type="region of interest" description="Disordered" evidence="1">
    <location>
        <begin position="36"/>
        <end position="61"/>
    </location>
</feature>
<feature type="compositionally biased region" description="Low complexity" evidence="1">
    <location>
        <begin position="47"/>
        <end position="61"/>
    </location>
</feature>
<sequence>MDRRDSPVTFFPAVSIDKTVRLQHTCASTTEARPVGWDHGWRDDGRGAAASGAASTTSRSTTPAFSASCAYLSPASACSSTSFGNSPSPSSAAACGRTALAFPTHIRAHSVQARQAGAISSAPALCTGYAPLGALQPHSLPALQLPPAALPRLNLRTLDRGVVRQMAGSAGVGITWLGFHFASRDCTRANEAAAAGHSSIASVTDDAA</sequence>
<evidence type="ECO:0000313" key="3">
    <source>
        <dbReference type="Proteomes" id="UP000650467"/>
    </source>
</evidence>
<reference evidence="2" key="1">
    <citation type="journal article" date="2020" name="bioRxiv">
        <title>Comparative genomics of Chlamydomonas.</title>
        <authorList>
            <person name="Craig R.J."/>
            <person name="Hasan A.R."/>
            <person name="Ness R.W."/>
            <person name="Keightley P.D."/>
        </authorList>
    </citation>
    <scope>NUCLEOTIDE SEQUENCE</scope>
    <source>
        <strain evidence="2">SAG 7.73</strain>
    </source>
</reference>
<organism evidence="2 3">
    <name type="scientific">Chlamydomonas incerta</name>
    <dbReference type="NCBI Taxonomy" id="51695"/>
    <lineage>
        <taxon>Eukaryota</taxon>
        <taxon>Viridiplantae</taxon>
        <taxon>Chlorophyta</taxon>
        <taxon>core chlorophytes</taxon>
        <taxon>Chlorophyceae</taxon>
        <taxon>CS clade</taxon>
        <taxon>Chlamydomonadales</taxon>
        <taxon>Chlamydomonadaceae</taxon>
        <taxon>Chlamydomonas</taxon>
    </lineage>
</organism>
<comment type="caution">
    <text evidence="2">The sequence shown here is derived from an EMBL/GenBank/DDBJ whole genome shotgun (WGS) entry which is preliminary data.</text>
</comment>
<name>A0A835W463_CHLIN</name>
<protein>
    <submittedName>
        <fullName evidence="2">Uncharacterized protein</fullName>
    </submittedName>
</protein>
<proteinExistence type="predicted"/>